<feature type="compositionally biased region" description="Basic and acidic residues" evidence="1">
    <location>
        <begin position="251"/>
        <end position="289"/>
    </location>
</feature>
<feature type="region of interest" description="Disordered" evidence="1">
    <location>
        <begin position="245"/>
        <end position="289"/>
    </location>
</feature>
<dbReference type="AlphaFoldDB" id="A0A9P9IDG5"/>
<feature type="chain" id="PRO_5040121118" evidence="3">
    <location>
        <begin position="24"/>
        <end position="289"/>
    </location>
</feature>
<evidence type="ECO:0000313" key="4">
    <source>
        <dbReference type="EMBL" id="KAH7115862.1"/>
    </source>
</evidence>
<keyword evidence="5" id="KW-1185">Reference proteome</keyword>
<evidence type="ECO:0000256" key="1">
    <source>
        <dbReference type="SAM" id="MobiDB-lite"/>
    </source>
</evidence>
<gene>
    <name evidence="4" type="ORF">B0J11DRAFT_112517</name>
</gene>
<evidence type="ECO:0000313" key="5">
    <source>
        <dbReference type="Proteomes" id="UP000700596"/>
    </source>
</evidence>
<dbReference type="EMBL" id="JAGMWT010000015">
    <property type="protein sequence ID" value="KAH7115862.1"/>
    <property type="molecule type" value="Genomic_DNA"/>
</dbReference>
<name>A0A9P9IDG5_9PLEO</name>
<feature type="transmembrane region" description="Helical" evidence="2">
    <location>
        <begin position="183"/>
        <end position="205"/>
    </location>
</feature>
<keyword evidence="2" id="KW-0472">Membrane</keyword>
<protein>
    <submittedName>
        <fullName evidence="4">Uncharacterized protein</fullName>
    </submittedName>
</protein>
<feature type="signal peptide" evidence="3">
    <location>
        <begin position="1"/>
        <end position="23"/>
    </location>
</feature>
<evidence type="ECO:0000256" key="2">
    <source>
        <dbReference type="SAM" id="Phobius"/>
    </source>
</evidence>
<keyword evidence="3" id="KW-0732">Signal</keyword>
<comment type="caution">
    <text evidence="4">The sequence shown here is derived from an EMBL/GenBank/DDBJ whole genome shotgun (WGS) entry which is preliminary data.</text>
</comment>
<keyword evidence="2" id="KW-0812">Transmembrane</keyword>
<reference evidence="4" key="1">
    <citation type="journal article" date="2021" name="Nat. Commun.">
        <title>Genetic determinants of endophytism in the Arabidopsis root mycobiome.</title>
        <authorList>
            <person name="Mesny F."/>
            <person name="Miyauchi S."/>
            <person name="Thiergart T."/>
            <person name="Pickel B."/>
            <person name="Atanasova L."/>
            <person name="Karlsson M."/>
            <person name="Huettel B."/>
            <person name="Barry K.W."/>
            <person name="Haridas S."/>
            <person name="Chen C."/>
            <person name="Bauer D."/>
            <person name="Andreopoulos W."/>
            <person name="Pangilinan J."/>
            <person name="LaButti K."/>
            <person name="Riley R."/>
            <person name="Lipzen A."/>
            <person name="Clum A."/>
            <person name="Drula E."/>
            <person name="Henrissat B."/>
            <person name="Kohler A."/>
            <person name="Grigoriev I.V."/>
            <person name="Martin F.M."/>
            <person name="Hacquard S."/>
        </authorList>
    </citation>
    <scope>NUCLEOTIDE SEQUENCE</scope>
    <source>
        <strain evidence="4">MPI-CAGE-CH-0243</strain>
    </source>
</reference>
<accession>A0A9P9IDG5</accession>
<dbReference type="Proteomes" id="UP000700596">
    <property type="component" value="Unassembled WGS sequence"/>
</dbReference>
<evidence type="ECO:0000256" key="3">
    <source>
        <dbReference type="SAM" id="SignalP"/>
    </source>
</evidence>
<sequence length="289" mass="31199">MLFKSSFQVFSSVLITLIYLSSSMPVATYTLNISSSNASLQNPGPTPTFASNALLHIICNKSYPDGLIILSQPSTSLLNLSNPGPKLEQNKNIQMITTNAYQDSFLWKISLPQWSTPALPFFLKVQNTENENESITSGPFYITPPPLPPFFSSSAPSHHPNTPHPRSTAINTSQLRADLTSGVILGIVLGFVGLVGVSGTIFYWLCSKRRRATVMNAQGSAHSLRDIGVAGAGLRGRTVVTVTAGRKKKDGAKGEESVGVIKDSRKEGESTKEGEKSYEVGRKKQPDSV</sequence>
<keyword evidence="2" id="KW-1133">Transmembrane helix</keyword>
<organism evidence="4 5">
    <name type="scientific">Dendryphion nanum</name>
    <dbReference type="NCBI Taxonomy" id="256645"/>
    <lineage>
        <taxon>Eukaryota</taxon>
        <taxon>Fungi</taxon>
        <taxon>Dikarya</taxon>
        <taxon>Ascomycota</taxon>
        <taxon>Pezizomycotina</taxon>
        <taxon>Dothideomycetes</taxon>
        <taxon>Pleosporomycetidae</taxon>
        <taxon>Pleosporales</taxon>
        <taxon>Torulaceae</taxon>
        <taxon>Dendryphion</taxon>
    </lineage>
</organism>
<proteinExistence type="predicted"/>